<dbReference type="RefSeq" id="XP_056051454.1">
    <property type="nucleotide sequence ID" value="XM_056194525.1"/>
</dbReference>
<evidence type="ECO:0000256" key="5">
    <source>
        <dbReference type="ARBA" id="ARBA00022741"/>
    </source>
</evidence>
<reference evidence="13" key="1">
    <citation type="journal article" date="2023" name="Access Microbiol">
        <title>De-novo genome assembly for Akanthomyces muscarius, a biocontrol agent of insect agricultural pests.</title>
        <authorList>
            <person name="Erdos Z."/>
            <person name="Studholme D.J."/>
            <person name="Raymond B."/>
            <person name="Sharma M."/>
        </authorList>
    </citation>
    <scope>NUCLEOTIDE SEQUENCE</scope>
    <source>
        <strain evidence="13">Ve6</strain>
    </source>
</reference>
<feature type="domain" description="ABC transmembrane type-1" evidence="12">
    <location>
        <begin position="795"/>
        <end position="1019"/>
    </location>
</feature>
<dbReference type="EMBL" id="JAJHUN010000010">
    <property type="protein sequence ID" value="KAJ4148513.1"/>
    <property type="molecule type" value="Genomic_DNA"/>
</dbReference>
<evidence type="ECO:0000256" key="7">
    <source>
        <dbReference type="ARBA" id="ARBA00022989"/>
    </source>
</evidence>
<dbReference type="PROSITE" id="PS50929">
    <property type="entry name" value="ABC_TM1F"/>
    <property type="match status" value="2"/>
</dbReference>
<feature type="transmembrane region" description="Helical" evidence="10">
    <location>
        <begin position="850"/>
        <end position="871"/>
    </location>
</feature>
<keyword evidence="14" id="KW-1185">Reference proteome</keyword>
<feature type="transmembrane region" description="Helical" evidence="10">
    <location>
        <begin position="31"/>
        <end position="51"/>
    </location>
</feature>
<dbReference type="GeneID" id="80890137"/>
<comment type="caution">
    <text evidence="13">The sequence shown here is derived from an EMBL/GenBank/DDBJ whole genome shotgun (WGS) entry which is preliminary data.</text>
</comment>
<dbReference type="Pfam" id="PF00005">
    <property type="entry name" value="ABC_tran"/>
    <property type="match status" value="2"/>
</dbReference>
<dbReference type="KEGG" id="amus:LMH87_002978"/>
<feature type="transmembrane region" description="Helical" evidence="10">
    <location>
        <begin position="303"/>
        <end position="321"/>
    </location>
</feature>
<feature type="compositionally biased region" description="Polar residues" evidence="9">
    <location>
        <begin position="714"/>
        <end position="726"/>
    </location>
</feature>
<evidence type="ECO:0008006" key="15">
    <source>
        <dbReference type="Google" id="ProtNLM"/>
    </source>
</evidence>
<evidence type="ECO:0000256" key="1">
    <source>
        <dbReference type="ARBA" id="ARBA00004651"/>
    </source>
</evidence>
<feature type="transmembrane region" description="Helical" evidence="10">
    <location>
        <begin position="790"/>
        <end position="809"/>
    </location>
</feature>
<keyword evidence="7 10" id="KW-1133">Transmembrane helix</keyword>
<dbReference type="AlphaFoldDB" id="A0A9W8Q7Y0"/>
<dbReference type="InterPro" id="IPR027417">
    <property type="entry name" value="P-loop_NTPase"/>
</dbReference>
<dbReference type="InterPro" id="IPR011527">
    <property type="entry name" value="ABC1_TM_dom"/>
</dbReference>
<evidence type="ECO:0000256" key="10">
    <source>
        <dbReference type="SAM" id="Phobius"/>
    </source>
</evidence>
<dbReference type="GO" id="GO:0005886">
    <property type="term" value="C:plasma membrane"/>
    <property type="evidence" value="ECO:0007669"/>
    <property type="project" value="UniProtKB-SubCell"/>
</dbReference>
<evidence type="ECO:0000313" key="13">
    <source>
        <dbReference type="EMBL" id="KAJ4148513.1"/>
    </source>
</evidence>
<dbReference type="InterPro" id="IPR050173">
    <property type="entry name" value="ABC_transporter_C-like"/>
</dbReference>
<dbReference type="Proteomes" id="UP001144673">
    <property type="component" value="Chromosome 3"/>
</dbReference>
<evidence type="ECO:0000256" key="8">
    <source>
        <dbReference type="ARBA" id="ARBA00023136"/>
    </source>
</evidence>
<evidence type="ECO:0000259" key="11">
    <source>
        <dbReference type="PROSITE" id="PS50893"/>
    </source>
</evidence>
<dbReference type="InterPro" id="IPR017871">
    <property type="entry name" value="ABC_transporter-like_CS"/>
</dbReference>
<evidence type="ECO:0000256" key="4">
    <source>
        <dbReference type="ARBA" id="ARBA00022692"/>
    </source>
</evidence>
<feature type="transmembrane region" description="Helical" evidence="10">
    <location>
        <begin position="745"/>
        <end position="770"/>
    </location>
</feature>
<feature type="region of interest" description="Disordered" evidence="9">
    <location>
        <begin position="703"/>
        <end position="732"/>
    </location>
</feature>
<feature type="transmembrane region" description="Helical" evidence="10">
    <location>
        <begin position="964"/>
        <end position="984"/>
    </location>
</feature>
<keyword evidence="6" id="KW-0067">ATP-binding</keyword>
<dbReference type="GO" id="GO:0000329">
    <property type="term" value="C:fungal-type vacuole membrane"/>
    <property type="evidence" value="ECO:0007669"/>
    <property type="project" value="UniProtKB-ARBA"/>
</dbReference>
<dbReference type="CDD" id="cd18580">
    <property type="entry name" value="ABC_6TM_ABCC_D2"/>
    <property type="match status" value="1"/>
</dbReference>
<evidence type="ECO:0000256" key="6">
    <source>
        <dbReference type="ARBA" id="ARBA00022840"/>
    </source>
</evidence>
<dbReference type="Gene3D" id="1.20.1560.10">
    <property type="entry name" value="ABC transporter type 1, transmembrane domain"/>
    <property type="match status" value="2"/>
</dbReference>
<gene>
    <name evidence="13" type="ORF">LMH87_002978</name>
</gene>
<feature type="transmembrane region" description="Helical" evidence="10">
    <location>
        <begin position="877"/>
        <end position="897"/>
    </location>
</feature>
<feature type="transmembrane region" description="Helical" evidence="10">
    <location>
        <begin position="379"/>
        <end position="407"/>
    </location>
</feature>
<dbReference type="InterPro" id="IPR044726">
    <property type="entry name" value="ABCC_6TM_D2"/>
</dbReference>
<dbReference type="SMART" id="SM00382">
    <property type="entry name" value="AAA"/>
    <property type="match status" value="1"/>
</dbReference>
<keyword evidence="3" id="KW-1003">Cell membrane</keyword>
<keyword evidence="8 10" id="KW-0472">Membrane</keyword>
<keyword evidence="2" id="KW-0813">Transport</keyword>
<feature type="domain" description="ABC transporter" evidence="11">
    <location>
        <begin position="493"/>
        <end position="700"/>
    </location>
</feature>
<dbReference type="InterPro" id="IPR003439">
    <property type="entry name" value="ABC_transporter-like_ATP-bd"/>
</dbReference>
<evidence type="ECO:0000313" key="14">
    <source>
        <dbReference type="Proteomes" id="UP001144673"/>
    </source>
</evidence>
<feature type="domain" description="ABC transmembrane type-1" evidence="12">
    <location>
        <begin position="179"/>
        <end position="448"/>
    </location>
</feature>
<feature type="domain" description="ABC transporter" evidence="11">
    <location>
        <begin position="942"/>
        <end position="1209"/>
    </location>
</feature>
<protein>
    <recommendedName>
        <fullName evidence="15">ABC transporter</fullName>
    </recommendedName>
</protein>
<dbReference type="PANTHER" id="PTHR24223:SF399">
    <property type="entry name" value="ABC TRANSPORTER ATNG"/>
    <property type="match status" value="1"/>
</dbReference>
<comment type="subcellular location">
    <subcellularLocation>
        <location evidence="1">Cell membrane</location>
        <topology evidence="1">Multi-pass membrane protein</topology>
    </subcellularLocation>
</comment>
<dbReference type="InterPro" id="IPR036640">
    <property type="entry name" value="ABC1_TM_sf"/>
</dbReference>
<dbReference type="PROSITE" id="PS00211">
    <property type="entry name" value="ABC_TRANSPORTER_1"/>
    <property type="match status" value="1"/>
</dbReference>
<dbReference type="PANTHER" id="PTHR24223">
    <property type="entry name" value="ATP-BINDING CASSETTE SUB-FAMILY C"/>
    <property type="match status" value="1"/>
</dbReference>
<feature type="transmembrane region" description="Helical" evidence="10">
    <location>
        <begin position="280"/>
        <end position="297"/>
    </location>
</feature>
<evidence type="ECO:0000256" key="9">
    <source>
        <dbReference type="SAM" id="MobiDB-lite"/>
    </source>
</evidence>
<accession>A0A9W8Q7Y0</accession>
<dbReference type="Gene3D" id="3.40.50.300">
    <property type="entry name" value="P-loop containing nucleotide triphosphate hydrolases"/>
    <property type="match status" value="2"/>
</dbReference>
<dbReference type="InterPro" id="IPR003593">
    <property type="entry name" value="AAA+_ATPase"/>
</dbReference>
<organism evidence="13 14">
    <name type="scientific">Akanthomyces muscarius</name>
    <name type="common">Entomopathogenic fungus</name>
    <name type="synonym">Lecanicillium muscarium</name>
    <dbReference type="NCBI Taxonomy" id="2231603"/>
    <lineage>
        <taxon>Eukaryota</taxon>
        <taxon>Fungi</taxon>
        <taxon>Dikarya</taxon>
        <taxon>Ascomycota</taxon>
        <taxon>Pezizomycotina</taxon>
        <taxon>Sordariomycetes</taxon>
        <taxon>Hypocreomycetidae</taxon>
        <taxon>Hypocreales</taxon>
        <taxon>Cordycipitaceae</taxon>
        <taxon>Akanthomyces</taxon>
    </lineage>
</organism>
<keyword evidence="5" id="KW-0547">Nucleotide-binding</keyword>
<name>A0A9W8Q7Y0_AKAMU</name>
<evidence type="ECO:0000259" key="12">
    <source>
        <dbReference type="PROSITE" id="PS50929"/>
    </source>
</evidence>
<dbReference type="GO" id="GO:0016887">
    <property type="term" value="F:ATP hydrolysis activity"/>
    <property type="evidence" value="ECO:0007669"/>
    <property type="project" value="InterPro"/>
</dbReference>
<keyword evidence="4 10" id="KW-0812">Transmembrane</keyword>
<evidence type="ECO:0000256" key="3">
    <source>
        <dbReference type="ARBA" id="ARBA00022475"/>
    </source>
</evidence>
<dbReference type="SUPFAM" id="SSF90123">
    <property type="entry name" value="ABC transporter transmembrane region"/>
    <property type="match status" value="2"/>
</dbReference>
<proteinExistence type="predicted"/>
<dbReference type="PROSITE" id="PS50893">
    <property type="entry name" value="ABC_TRANSPORTER_2"/>
    <property type="match status" value="2"/>
</dbReference>
<feature type="transmembrane region" description="Helical" evidence="10">
    <location>
        <begin position="204"/>
        <end position="224"/>
    </location>
</feature>
<evidence type="ECO:0000256" key="2">
    <source>
        <dbReference type="ARBA" id="ARBA00022448"/>
    </source>
</evidence>
<dbReference type="Pfam" id="PF00664">
    <property type="entry name" value="ABC_membrane"/>
    <property type="match status" value="2"/>
</dbReference>
<dbReference type="SUPFAM" id="SSF52540">
    <property type="entry name" value="P-loop containing nucleoside triphosphate hydrolases"/>
    <property type="match status" value="2"/>
</dbReference>
<feature type="transmembrane region" description="Helical" evidence="10">
    <location>
        <begin position="422"/>
        <end position="443"/>
    </location>
</feature>
<sequence length="1217" mass="133255">MDCSIALEGSFGPQVALCRRQFDFTLTFEHWILTLIPEILFIFGGVVRWFWIFRSAKVLTLRSHGLAHAKLIATSLLLALKTASLIAWITAGEAIHPSAVVSSSAAFGFRSDLSLQGLYTVDGNLTSKALTSDLQRRWSGDKKKHNKKYALLRHSFAGAQWTIIRAVIARAILIPLKYAQPFLFSDLIERVSAPDKPDQEGTKYGLLAAMLLVYTLLAAANAIYKRQTILMMTIIRGSLVGIIYAEALQDRNRLGSGENALTFMSTDVDRIVTGVQNVHEMWAAGIEIVIAFALLILRIGYPSVAALAVAAACIAGSSYIAPRMREKQRLWVQAVQERVNFTTSILKVMRQVKMFGIEATITEKKHQFRKSELDASKPFRLLIVGVNVLNAAATSIAPALTIILYTVTRMNLRTEIPTPDAIFTSLSLVSLLTSSATLLSLALTKFTSGMGSFDRIQGYLLAREKQSEVSRPATENSSQPATELTAMPGTELVNVKSGSFRYGGDGVCQLNNLTFTVSRSEIVAITGSLSCGKSTLLKVVLGEISHVEVAQFEVTLLGLRMSILFGLRVLYSCDLGLDISRLPNGLETVVGTSGLQLSGGQKQRVALARAVFAKPEFLLLDDILSALDTVTGSRIFQRLFGSAGIIRQLGSGVIIVMAAANQLHDVDKVIVLSDNGNVDAQGNYSDIIETCEFLQRLAAPKERTENLREEATPVSEQETARPSTTIAGPAPAAARSRGSGALSLYGYYIDSIGRFSFLCILGFAVVYVLGTRKGCYLPGYVHHRVYRECSSYWVIHWILFVWAVPKSAIKLHRLLLDVIMQMPWTQLVQIELGSLIKRLSQDMSLVDMQLPVAFGITLQSFLTCIAQGVMIAHGSGYMSIVTPFCIAVLYAIQAFYLRTSRPIRLLSLESKAPLYDHFLQTIDGGATIRAFQWQGRFTKVNEELLDLSQKPFYALYSVQQWLQVVLDLLVAALATLLTALVLFVTNKTTSGSVGVALVNLLSFNTSLKQLITNWMQLETSLGAISRTKEFVTNPDHQAAEAVEDQSLGQELLAKTVEFRDVSAFYGVGEELVLKDVTRYLEGGQRVVLEQLQMWARIHEHGGLDATITAVPSTESQRQLVCIGRALLQPGGIVILDEPTSGFDEDTGRVAQKLIEESFKGRLVLSVAHKIDTIIDSDLVVVMDHGQVAEIGAPAELLQKKGDCIQTSTTSVPPLTDA</sequence>
<dbReference type="GO" id="GO:0140359">
    <property type="term" value="F:ABC-type transporter activity"/>
    <property type="evidence" value="ECO:0007669"/>
    <property type="project" value="InterPro"/>
</dbReference>
<dbReference type="GO" id="GO:0005524">
    <property type="term" value="F:ATP binding"/>
    <property type="evidence" value="ECO:0007669"/>
    <property type="project" value="UniProtKB-KW"/>
</dbReference>